<evidence type="ECO:0000256" key="6">
    <source>
        <dbReference type="ARBA" id="ARBA00022605"/>
    </source>
</evidence>
<dbReference type="Gene3D" id="3.40.50.1100">
    <property type="match status" value="2"/>
</dbReference>
<dbReference type="EMBL" id="JBBLZC010000017">
    <property type="protein sequence ID" value="MEK0084717.1"/>
    <property type="molecule type" value="Genomic_DNA"/>
</dbReference>
<evidence type="ECO:0000313" key="15">
    <source>
        <dbReference type="Proteomes" id="UP001375743"/>
    </source>
</evidence>
<feature type="domain" description="Tryptophan synthase beta chain-like PALP" evidence="12">
    <location>
        <begin position="102"/>
        <end position="346"/>
    </location>
</feature>
<keyword evidence="9 14" id="KW-0456">Lyase</keyword>
<name>A0ABU8XU40_9PROT</name>
<comment type="pathway">
    <text evidence="2">Amino-acid biosynthesis; L-threonine biosynthesis; L-threonine from L-aspartate: step 5/5.</text>
</comment>
<dbReference type="InterPro" id="IPR000634">
    <property type="entry name" value="Ser/Thr_deHydtase_PyrdxlP-BS"/>
</dbReference>
<dbReference type="CDD" id="cd01560">
    <property type="entry name" value="Thr-synth_2"/>
    <property type="match status" value="1"/>
</dbReference>
<evidence type="ECO:0000256" key="8">
    <source>
        <dbReference type="ARBA" id="ARBA00022898"/>
    </source>
</evidence>
<dbReference type="Pfam" id="PF00291">
    <property type="entry name" value="PALP"/>
    <property type="match status" value="1"/>
</dbReference>
<sequence>MITYISTRGQAGRRSFEDVLLAGLAEDGGLFVPEIWPTFGADELRAMRGLDYPSLAARLLAPFTEGCFGHDELLGLARKAYASFDHAATAPLRHLAGDDWLLELFHGPTLAFKDFAMQLLAVMFDEVLSRRGQQLTIVGATSGDTGAAAVHAFAGKRQIRIAMLHPEGRISPVQRRQMTTVRADNVLNIALRGTFDDCQDLVKAMFNDAAFRQRMRLSAVNSINWARVVAQVVYYVWAALRLGAPDRPVAFTVPTGNFGNVYAGRVAAAIGLPVAKLVVATNENDILARFFQHRRYERGTVVPTTSPSMDIQVASNFERLLLELEGGDTARTRARMQAFAQSGAFALETLGEVAHLFAGGTADQGTVAETIAATLHATGELVDPHTAVALAVAVRHRPLPGVPMVSLATAHPAKFPDAVRAATGIVPDLPARYADLMTRPERCVSLDNDLHAVETAVCQQFGAA</sequence>
<organism evidence="14 15">
    <name type="scientific">Benzoatithermus flavus</name>
    <dbReference type="NCBI Taxonomy" id="3108223"/>
    <lineage>
        <taxon>Bacteria</taxon>
        <taxon>Pseudomonadati</taxon>
        <taxon>Pseudomonadota</taxon>
        <taxon>Alphaproteobacteria</taxon>
        <taxon>Geminicoccales</taxon>
        <taxon>Geminicoccaceae</taxon>
        <taxon>Benzoatithermus</taxon>
    </lineage>
</organism>
<evidence type="ECO:0000313" key="14">
    <source>
        <dbReference type="EMBL" id="MEK0084717.1"/>
    </source>
</evidence>
<dbReference type="InterPro" id="IPR037158">
    <property type="entry name" value="Thr_synth_N_sf"/>
</dbReference>
<dbReference type="GO" id="GO:0004795">
    <property type="term" value="F:threonine synthase activity"/>
    <property type="evidence" value="ECO:0007669"/>
    <property type="project" value="UniProtKB-EC"/>
</dbReference>
<dbReference type="PANTHER" id="PTHR42690:SF1">
    <property type="entry name" value="THREONINE SYNTHASE-LIKE 2"/>
    <property type="match status" value="1"/>
</dbReference>
<dbReference type="PROSITE" id="PS00165">
    <property type="entry name" value="DEHYDRATASE_SER_THR"/>
    <property type="match status" value="1"/>
</dbReference>
<evidence type="ECO:0000256" key="4">
    <source>
        <dbReference type="ARBA" id="ARBA00013028"/>
    </source>
</evidence>
<evidence type="ECO:0000256" key="7">
    <source>
        <dbReference type="ARBA" id="ARBA00022697"/>
    </source>
</evidence>
<evidence type="ECO:0000256" key="2">
    <source>
        <dbReference type="ARBA" id="ARBA00004979"/>
    </source>
</evidence>
<keyword evidence="15" id="KW-1185">Reference proteome</keyword>
<dbReference type="InterPro" id="IPR051166">
    <property type="entry name" value="Threonine_Synthase"/>
</dbReference>
<evidence type="ECO:0000259" key="13">
    <source>
        <dbReference type="Pfam" id="PF14821"/>
    </source>
</evidence>
<protein>
    <recommendedName>
        <fullName evidence="5 11">Threonine synthase</fullName>
        <ecNumber evidence="4 11">4.2.3.1</ecNumber>
    </recommendedName>
</protein>
<evidence type="ECO:0000256" key="11">
    <source>
        <dbReference type="NCBIfam" id="TIGR00260"/>
    </source>
</evidence>
<dbReference type="Pfam" id="PF24857">
    <property type="entry name" value="THR4_C"/>
    <property type="match status" value="1"/>
</dbReference>
<evidence type="ECO:0000259" key="12">
    <source>
        <dbReference type="Pfam" id="PF00291"/>
    </source>
</evidence>
<comment type="catalytic activity">
    <reaction evidence="10">
        <text>O-phospho-L-homoserine + H2O = L-threonine + phosphate</text>
        <dbReference type="Rhea" id="RHEA:10840"/>
        <dbReference type="ChEBI" id="CHEBI:15377"/>
        <dbReference type="ChEBI" id="CHEBI:43474"/>
        <dbReference type="ChEBI" id="CHEBI:57590"/>
        <dbReference type="ChEBI" id="CHEBI:57926"/>
        <dbReference type="EC" id="4.2.3.1"/>
    </reaction>
</comment>
<dbReference type="NCBIfam" id="TIGR00260">
    <property type="entry name" value="thrC"/>
    <property type="match status" value="1"/>
</dbReference>
<dbReference type="InterPro" id="IPR029144">
    <property type="entry name" value="Thr_synth_N"/>
</dbReference>
<gene>
    <name evidence="14" type="primary">thrC</name>
    <name evidence="14" type="ORF">U1T56_16305</name>
</gene>
<feature type="domain" description="Threonine synthase N-terminal" evidence="13">
    <location>
        <begin position="3"/>
        <end position="81"/>
    </location>
</feature>
<dbReference type="Gene3D" id="3.90.1380.10">
    <property type="entry name" value="Threonine synthase, N-terminal domain"/>
    <property type="match status" value="1"/>
</dbReference>
<accession>A0ABU8XU40</accession>
<keyword evidence="8" id="KW-0663">Pyridoxal phosphate</keyword>
<dbReference type="PANTHER" id="PTHR42690">
    <property type="entry name" value="THREONINE SYNTHASE FAMILY MEMBER"/>
    <property type="match status" value="1"/>
</dbReference>
<proteinExistence type="inferred from homology"/>
<evidence type="ECO:0000256" key="10">
    <source>
        <dbReference type="ARBA" id="ARBA00049144"/>
    </source>
</evidence>
<evidence type="ECO:0000256" key="1">
    <source>
        <dbReference type="ARBA" id="ARBA00001933"/>
    </source>
</evidence>
<dbReference type="SUPFAM" id="SSF53686">
    <property type="entry name" value="Tryptophan synthase beta subunit-like PLP-dependent enzymes"/>
    <property type="match status" value="1"/>
</dbReference>
<comment type="cofactor">
    <cofactor evidence="1">
        <name>pyridoxal 5'-phosphate</name>
        <dbReference type="ChEBI" id="CHEBI:597326"/>
    </cofactor>
</comment>
<comment type="caution">
    <text evidence="14">The sequence shown here is derived from an EMBL/GenBank/DDBJ whole genome shotgun (WGS) entry which is preliminary data.</text>
</comment>
<dbReference type="InterPro" id="IPR001926">
    <property type="entry name" value="TrpB-like_PALP"/>
</dbReference>
<keyword evidence="7" id="KW-0791">Threonine biosynthesis</keyword>
<dbReference type="InterPro" id="IPR004450">
    <property type="entry name" value="Thr_synthase-like"/>
</dbReference>
<dbReference type="EC" id="4.2.3.1" evidence="4 11"/>
<keyword evidence="6" id="KW-0028">Amino-acid biosynthesis</keyword>
<reference evidence="14 15" key="1">
    <citation type="submission" date="2024-01" db="EMBL/GenBank/DDBJ databases">
        <title>Multi-omics insights into the function and evolution of sodium benzoate biodegradation pathways in Benzoatithermus flavus gen. nov., sp. nov. from hot spring.</title>
        <authorList>
            <person name="Hu C.-J."/>
            <person name="Li W.-J."/>
        </authorList>
    </citation>
    <scope>NUCLEOTIDE SEQUENCE [LARGE SCALE GENOMIC DNA]</scope>
    <source>
        <strain evidence="14 15">SYSU G07066</strain>
    </source>
</reference>
<dbReference type="Proteomes" id="UP001375743">
    <property type="component" value="Unassembled WGS sequence"/>
</dbReference>
<dbReference type="InterPro" id="IPR036052">
    <property type="entry name" value="TrpB-like_PALP_sf"/>
</dbReference>
<comment type="similarity">
    <text evidence="3">Belongs to the threonine synthase family.</text>
</comment>
<dbReference type="Pfam" id="PF14821">
    <property type="entry name" value="Thr_synth_N"/>
    <property type="match status" value="1"/>
</dbReference>
<evidence type="ECO:0000256" key="5">
    <source>
        <dbReference type="ARBA" id="ARBA00018679"/>
    </source>
</evidence>
<evidence type="ECO:0000256" key="3">
    <source>
        <dbReference type="ARBA" id="ARBA00005517"/>
    </source>
</evidence>
<evidence type="ECO:0000256" key="9">
    <source>
        <dbReference type="ARBA" id="ARBA00023239"/>
    </source>
</evidence>